<evidence type="ECO:0000256" key="4">
    <source>
        <dbReference type="ARBA" id="ARBA00022833"/>
    </source>
</evidence>
<dbReference type="SUPFAM" id="SSF144122">
    <property type="entry name" value="Tim10-like"/>
    <property type="match status" value="1"/>
</dbReference>
<keyword evidence="9" id="KW-0999">Mitochondrion inner membrane</keyword>
<dbReference type="PANTHER" id="PTHR11038:SF16">
    <property type="entry name" value="MITOCHONDRIAL IMPORT INNER MEMBRANE TRANSLOCASE SUBUNIT TIM10"/>
    <property type="match status" value="1"/>
</dbReference>
<name>A0AA88U935_9ASTE</name>
<evidence type="ECO:0000256" key="3">
    <source>
        <dbReference type="ARBA" id="ARBA00022723"/>
    </source>
</evidence>
<evidence type="ECO:0000256" key="7">
    <source>
        <dbReference type="ARBA" id="ARBA00023128"/>
    </source>
</evidence>
<keyword evidence="5 9" id="KW-0653">Protein transport</keyword>
<organism evidence="11 12">
    <name type="scientific">Escallonia rubra</name>
    <dbReference type="NCBI Taxonomy" id="112253"/>
    <lineage>
        <taxon>Eukaryota</taxon>
        <taxon>Viridiplantae</taxon>
        <taxon>Streptophyta</taxon>
        <taxon>Embryophyta</taxon>
        <taxon>Tracheophyta</taxon>
        <taxon>Spermatophyta</taxon>
        <taxon>Magnoliopsida</taxon>
        <taxon>eudicotyledons</taxon>
        <taxon>Gunneridae</taxon>
        <taxon>Pentapetalae</taxon>
        <taxon>asterids</taxon>
        <taxon>campanulids</taxon>
        <taxon>Escalloniales</taxon>
        <taxon>Escalloniaceae</taxon>
        <taxon>Escallonia</taxon>
    </lineage>
</organism>
<comment type="subcellular location">
    <subcellularLocation>
        <location evidence="9">Mitochondrion inner membrane</location>
        <topology evidence="9">Peripheral membrane protein</topology>
        <orientation evidence="9">Intermembrane side</orientation>
    </subcellularLocation>
</comment>
<sequence length="108" mass="12075">MMAAPLQNTNARNPIDMAQGLARMAAPVQNTNARNPIDMAQIFGQEMEYRSELFTKVTSSCFNKCIEKRYKEPELYIGETSCINRCVSKYWQVNNVIGQLLASGGPPV</sequence>
<accession>A0AA88U935</accession>
<evidence type="ECO:0000313" key="11">
    <source>
        <dbReference type="EMBL" id="KAK2975884.1"/>
    </source>
</evidence>
<comment type="domain">
    <text evidence="9">The twin CX3C motif contains 4 conserved Cys residues that form 2 disulfide bonds in the mitochondrial intermembrane space.</text>
</comment>
<dbReference type="Gene3D" id="1.10.287.810">
    <property type="entry name" value="Mitochondrial import inner membrane translocase subunit tim13 like domains"/>
    <property type="match status" value="1"/>
</dbReference>
<evidence type="ECO:0000256" key="9">
    <source>
        <dbReference type="RuleBase" id="RU367043"/>
    </source>
</evidence>
<comment type="caution">
    <text evidence="11">The sequence shown here is derived from an EMBL/GenBank/DDBJ whole genome shotgun (WGS) entry which is preliminary data.</text>
</comment>
<dbReference type="EMBL" id="JAVXUO010002148">
    <property type="protein sequence ID" value="KAK2975884.1"/>
    <property type="molecule type" value="Genomic_DNA"/>
</dbReference>
<comment type="subunit">
    <text evidence="9">Heterohexamer.</text>
</comment>
<dbReference type="GO" id="GO:0046872">
    <property type="term" value="F:metal ion binding"/>
    <property type="evidence" value="ECO:0007669"/>
    <property type="project" value="UniProtKB-KW"/>
</dbReference>
<comment type="similarity">
    <text evidence="1 9">Belongs to the small Tim family.</text>
</comment>
<dbReference type="AlphaFoldDB" id="A0AA88U935"/>
<evidence type="ECO:0000256" key="2">
    <source>
        <dbReference type="ARBA" id="ARBA00022448"/>
    </source>
</evidence>
<evidence type="ECO:0000256" key="1">
    <source>
        <dbReference type="ARBA" id="ARBA00006720"/>
    </source>
</evidence>
<evidence type="ECO:0000259" key="10">
    <source>
        <dbReference type="Pfam" id="PF02953"/>
    </source>
</evidence>
<dbReference type="GO" id="GO:0045039">
    <property type="term" value="P:protein insertion into mitochondrial inner membrane"/>
    <property type="evidence" value="ECO:0007669"/>
    <property type="project" value="TreeGrafter"/>
</dbReference>
<comment type="function">
    <text evidence="9">Mitochondrial intermembrane chaperone that participates in the import and insertion of some multi-pass transmembrane proteins into the mitochondrial inner membrane. Also required for the transfer of beta-barrel precursors from the TOM complex to the sorting and assembly machinery (SAM complex) of the outer membrane. Acts as a chaperone-like protein that protects the hydrophobic precursors from aggregation and guide them through the mitochondrial intermembrane space.</text>
</comment>
<gene>
    <name evidence="11" type="ORF">RJ640_015315</name>
</gene>
<dbReference type="InterPro" id="IPR035427">
    <property type="entry name" value="Tim10-like_dom_sf"/>
</dbReference>
<keyword evidence="4" id="KW-0862">Zinc</keyword>
<evidence type="ECO:0000256" key="8">
    <source>
        <dbReference type="ARBA" id="ARBA00023157"/>
    </source>
</evidence>
<feature type="domain" description="Tim10-like" evidence="10">
    <location>
        <begin position="45"/>
        <end position="102"/>
    </location>
</feature>
<evidence type="ECO:0000313" key="12">
    <source>
        <dbReference type="Proteomes" id="UP001187471"/>
    </source>
</evidence>
<dbReference type="FunFam" id="1.10.287.810:FF:000007">
    <property type="entry name" value="Mitochondrial import inner membrane translocase"/>
    <property type="match status" value="1"/>
</dbReference>
<keyword evidence="3" id="KW-0479">Metal-binding</keyword>
<keyword evidence="9" id="KW-0143">Chaperone</keyword>
<evidence type="ECO:0000256" key="6">
    <source>
        <dbReference type="ARBA" id="ARBA00023010"/>
    </source>
</evidence>
<dbReference type="GO" id="GO:0005743">
    <property type="term" value="C:mitochondrial inner membrane"/>
    <property type="evidence" value="ECO:0007669"/>
    <property type="project" value="UniProtKB-SubCell"/>
</dbReference>
<dbReference type="GO" id="GO:0015031">
    <property type="term" value="P:protein transport"/>
    <property type="evidence" value="ECO:0007669"/>
    <property type="project" value="UniProtKB-KW"/>
</dbReference>
<keyword evidence="6 9" id="KW-0811">Translocation</keyword>
<keyword evidence="7 9" id="KW-0496">Mitochondrion</keyword>
<keyword evidence="2 9" id="KW-0813">Transport</keyword>
<dbReference type="PANTHER" id="PTHR11038">
    <property type="entry name" value="MITOCHONDRIAL IMPORT INNER MEMBRANE TRANSLOCASE SUBUNIT TIM10"/>
    <property type="match status" value="1"/>
</dbReference>
<dbReference type="InterPro" id="IPR004217">
    <property type="entry name" value="Tim10-like"/>
</dbReference>
<proteinExistence type="inferred from homology"/>
<keyword evidence="9" id="KW-0472">Membrane</keyword>
<protein>
    <recommendedName>
        <fullName evidence="9">Mitochondrial import inner membrane translocase subunit</fullName>
    </recommendedName>
</protein>
<evidence type="ECO:0000256" key="5">
    <source>
        <dbReference type="ARBA" id="ARBA00022927"/>
    </source>
</evidence>
<keyword evidence="12" id="KW-1185">Reference proteome</keyword>
<keyword evidence="8 9" id="KW-1015">Disulfide bond</keyword>
<dbReference type="Pfam" id="PF02953">
    <property type="entry name" value="zf-Tim10_DDP"/>
    <property type="match status" value="1"/>
</dbReference>
<reference evidence="11" key="1">
    <citation type="submission" date="2022-12" db="EMBL/GenBank/DDBJ databases">
        <title>Draft genome assemblies for two species of Escallonia (Escalloniales).</title>
        <authorList>
            <person name="Chanderbali A."/>
            <person name="Dervinis C."/>
            <person name="Anghel I."/>
            <person name="Soltis D."/>
            <person name="Soltis P."/>
            <person name="Zapata F."/>
        </authorList>
    </citation>
    <scope>NUCLEOTIDE SEQUENCE</scope>
    <source>
        <strain evidence="11">UCBG92.1500</strain>
        <tissue evidence="11">Leaf</tissue>
    </source>
</reference>
<dbReference type="Proteomes" id="UP001187471">
    <property type="component" value="Unassembled WGS sequence"/>
</dbReference>